<gene>
    <name evidence="2" type="ORF">CTDIVETGP_2249</name>
</gene>
<dbReference type="PANTHER" id="PTHR22916">
    <property type="entry name" value="GLYCOSYLTRANSFERASE"/>
    <property type="match status" value="1"/>
</dbReference>
<evidence type="ECO:0000259" key="1">
    <source>
        <dbReference type="Pfam" id="PF00535"/>
    </source>
</evidence>
<dbReference type="GO" id="GO:0016758">
    <property type="term" value="F:hexosyltransferase activity"/>
    <property type="evidence" value="ECO:0007669"/>
    <property type="project" value="UniProtKB-ARBA"/>
</dbReference>
<feature type="domain" description="Glycosyltransferase 2-like" evidence="1">
    <location>
        <begin position="11"/>
        <end position="128"/>
    </location>
</feature>
<dbReference type="EMBL" id="CBXI010000040">
    <property type="protein sequence ID" value="CDL92179.1"/>
    <property type="molecule type" value="Genomic_DNA"/>
</dbReference>
<evidence type="ECO:0000313" key="3">
    <source>
        <dbReference type="Proteomes" id="UP000019482"/>
    </source>
</evidence>
<keyword evidence="2" id="KW-0808">Transferase</keyword>
<organism evidence="2 3">
    <name type="scientific">Clostridium tyrobutyricum DIVETGP</name>
    <dbReference type="NCBI Taxonomy" id="1408889"/>
    <lineage>
        <taxon>Bacteria</taxon>
        <taxon>Bacillati</taxon>
        <taxon>Bacillota</taxon>
        <taxon>Clostridia</taxon>
        <taxon>Eubacteriales</taxon>
        <taxon>Clostridiaceae</taxon>
        <taxon>Clostridium</taxon>
    </lineage>
</organism>
<dbReference type="Proteomes" id="UP000019482">
    <property type="component" value="Unassembled WGS sequence"/>
</dbReference>
<dbReference type="OrthoDB" id="199095at2"/>
<evidence type="ECO:0000313" key="2">
    <source>
        <dbReference type="EMBL" id="CDL92179.1"/>
    </source>
</evidence>
<protein>
    <submittedName>
        <fullName evidence="2">Putative glycosyltransferase-possibly involved in cell wall localization and side chain formation of rhamnose-glucose polysaccharide</fullName>
    </submittedName>
</protein>
<accession>W6N9I3</accession>
<dbReference type="PANTHER" id="PTHR22916:SF3">
    <property type="entry name" value="UDP-GLCNAC:BETAGAL BETA-1,3-N-ACETYLGLUCOSAMINYLTRANSFERASE-LIKE PROTEIN 1"/>
    <property type="match status" value="1"/>
</dbReference>
<dbReference type="GeneID" id="29420579"/>
<keyword evidence="3" id="KW-1185">Reference proteome</keyword>
<name>W6N9I3_CLOTY</name>
<dbReference type="AlphaFoldDB" id="W6N9I3"/>
<comment type="caution">
    <text evidence="2">The sequence shown here is derived from an EMBL/GenBank/DDBJ whole genome shotgun (WGS) entry which is preliminary data.</text>
</comment>
<sequence>MNEILVSINCITYNHQNYIAEAIDSFLMQKTNFKYEILIHDDASIDGTSDIIRNYSNKYPNIIKSIIQTENQYSKDVEVLSLNSRRAKGKYIALCEGDDYWTDPYKLQKQVDYMENNPNCGMCFHASDLIKVGKGKIDQIKPYNENCISTTEDIILGDGGFMATNSILYRKSIMNDIPNFYINAPVKDYPLQILTSAKNYAYYINQSMSVYRIGVEGSWTSRMNSKENKIEKLITLKKQIANMLNEFNEYSNHKYSNAIHKKIVEDKIEILIINKEIKALKSPEYKIIYDSLTLKQKIKIYARFYMPNVYIKFSNIKRKVKYKLLYNKFTSYY</sequence>
<dbReference type="RefSeq" id="WP_017895092.1">
    <property type="nucleotide sequence ID" value="NZ_CBXI010000040.1"/>
</dbReference>
<proteinExistence type="predicted"/>
<dbReference type="SUPFAM" id="SSF53448">
    <property type="entry name" value="Nucleotide-diphospho-sugar transferases"/>
    <property type="match status" value="1"/>
</dbReference>
<reference evidence="2 3" key="1">
    <citation type="journal article" date="2015" name="Genome Announc.">
        <title>Draft Genome Sequence of Clostridium tyrobutyricum Strain DIVETGP, Isolated from Cow's Milk for Grana Padano Production.</title>
        <authorList>
            <person name="Soggiu A."/>
            <person name="Piras C."/>
            <person name="Gaiarsa S."/>
            <person name="Sassera D."/>
            <person name="Roncada P."/>
            <person name="Bendixen E."/>
            <person name="Brasca M."/>
            <person name="Bonizzi L."/>
        </authorList>
    </citation>
    <scope>NUCLEOTIDE SEQUENCE [LARGE SCALE GENOMIC DNA]</scope>
    <source>
        <strain evidence="2 3">DIVETGP</strain>
    </source>
</reference>
<dbReference type="InterPro" id="IPR029044">
    <property type="entry name" value="Nucleotide-diphossugar_trans"/>
</dbReference>
<dbReference type="InterPro" id="IPR001173">
    <property type="entry name" value="Glyco_trans_2-like"/>
</dbReference>
<dbReference type="Pfam" id="PF00535">
    <property type="entry name" value="Glycos_transf_2"/>
    <property type="match status" value="1"/>
</dbReference>
<dbReference type="Gene3D" id="3.90.550.10">
    <property type="entry name" value="Spore Coat Polysaccharide Biosynthesis Protein SpsA, Chain A"/>
    <property type="match status" value="1"/>
</dbReference>